<dbReference type="InterPro" id="IPR007304">
    <property type="entry name" value="TAP46-like"/>
</dbReference>
<dbReference type="Gene3D" id="1.25.40.540">
    <property type="entry name" value="TAP42-like family"/>
    <property type="match status" value="1"/>
</dbReference>
<feature type="region of interest" description="Disordered" evidence="1">
    <location>
        <begin position="279"/>
        <end position="340"/>
    </location>
</feature>
<dbReference type="GO" id="GO:0009966">
    <property type="term" value="P:regulation of signal transduction"/>
    <property type="evidence" value="ECO:0007669"/>
    <property type="project" value="InterPro"/>
</dbReference>
<dbReference type="Proteomes" id="UP000887566">
    <property type="component" value="Unplaced"/>
</dbReference>
<evidence type="ECO:0000313" key="3">
    <source>
        <dbReference type="WBParaSite" id="PSAMB.scaffold26size110003.g658.t1"/>
    </source>
</evidence>
<protein>
    <submittedName>
        <fullName evidence="3">TAP42-like protein</fullName>
    </submittedName>
</protein>
<reference evidence="3" key="1">
    <citation type="submission" date="2022-11" db="UniProtKB">
        <authorList>
            <consortium name="WormBaseParasite"/>
        </authorList>
    </citation>
    <scope>IDENTIFICATION</scope>
</reference>
<keyword evidence="2" id="KW-1185">Reference proteome</keyword>
<accession>A0A914VXC3</accession>
<feature type="compositionally biased region" description="Basic and acidic residues" evidence="1">
    <location>
        <begin position="303"/>
        <end position="331"/>
    </location>
</feature>
<evidence type="ECO:0000313" key="2">
    <source>
        <dbReference type="Proteomes" id="UP000887566"/>
    </source>
</evidence>
<organism evidence="2 3">
    <name type="scientific">Plectus sambesii</name>
    <dbReference type="NCBI Taxonomy" id="2011161"/>
    <lineage>
        <taxon>Eukaryota</taxon>
        <taxon>Metazoa</taxon>
        <taxon>Ecdysozoa</taxon>
        <taxon>Nematoda</taxon>
        <taxon>Chromadorea</taxon>
        <taxon>Plectida</taxon>
        <taxon>Plectina</taxon>
        <taxon>Plectoidea</taxon>
        <taxon>Plectidae</taxon>
        <taxon>Plectus</taxon>
    </lineage>
</organism>
<dbReference type="GO" id="GO:0005829">
    <property type="term" value="C:cytosol"/>
    <property type="evidence" value="ECO:0007669"/>
    <property type="project" value="TreeGrafter"/>
</dbReference>
<dbReference type="PANTHER" id="PTHR10933">
    <property type="entry name" value="IMMUNOGLOBULIN-BINDING PROTEIN 1"/>
    <property type="match status" value="1"/>
</dbReference>
<dbReference type="GO" id="GO:0035303">
    <property type="term" value="P:regulation of dephosphorylation"/>
    <property type="evidence" value="ECO:0007669"/>
    <property type="project" value="TreeGrafter"/>
</dbReference>
<name>A0A914VXC3_9BILA</name>
<feature type="compositionally biased region" description="Basic and acidic residues" evidence="1">
    <location>
        <begin position="141"/>
        <end position="151"/>
    </location>
</feature>
<feature type="region of interest" description="Disordered" evidence="1">
    <location>
        <begin position="131"/>
        <end position="151"/>
    </location>
</feature>
<dbReference type="GO" id="GO:0051721">
    <property type="term" value="F:protein phosphatase 2A binding"/>
    <property type="evidence" value="ECO:0007669"/>
    <property type="project" value="TreeGrafter"/>
</dbReference>
<feature type="compositionally biased region" description="Low complexity" evidence="1">
    <location>
        <begin position="282"/>
        <end position="293"/>
    </location>
</feature>
<dbReference type="WBParaSite" id="PSAMB.scaffold26size110003.g658.t1">
    <property type="protein sequence ID" value="PSAMB.scaffold26size110003.g658.t1"/>
    <property type="gene ID" value="PSAMB.scaffold26size110003.g658"/>
</dbReference>
<dbReference type="PANTHER" id="PTHR10933:SF9">
    <property type="entry name" value="IMMUNOGLOBULIN-BINDING PROTEIN 1"/>
    <property type="match status" value="1"/>
</dbReference>
<evidence type="ECO:0000256" key="1">
    <source>
        <dbReference type="SAM" id="MobiDB-lite"/>
    </source>
</evidence>
<dbReference type="InterPro" id="IPR038511">
    <property type="entry name" value="TAP42/TAP46-like_sf"/>
</dbReference>
<sequence>MADKDTIDLHAQLDECEQVIAGLENESASDPAVQEKLKRCVAKLEEVTRRVSSLAMFSPNEHFDELATGHLRFLLLPAYLGQATQNLQSDDRSELLENAEVYFKDFLTRLHGYGIIDQRLPWVTDYLEENESSATSVPKTRSADPKGIREQKIKRFQQQKELELSLESLRKKRALDKEQDDETARDLYLTLLRLHALKAFNELDEIDKERPMLEHMAKIKSGALGDEATSTSSSKPNINRLKPVIITRDSMQKEVYGLGYPSLPTLTVDEWYQSMVNGGRFPKPGAPKVAAPVRTEDDSDEERETREEREEDADQLRSARALDEYKDDHRRGWGNRHNKG</sequence>
<dbReference type="Pfam" id="PF04177">
    <property type="entry name" value="TAP42"/>
    <property type="match status" value="1"/>
</dbReference>
<dbReference type="AlphaFoldDB" id="A0A914VXC3"/>
<proteinExistence type="predicted"/>